<dbReference type="EMBL" id="SWFS01000258">
    <property type="protein sequence ID" value="KAA8912354.1"/>
    <property type="molecule type" value="Genomic_DNA"/>
</dbReference>
<dbReference type="GO" id="GO:0000494">
    <property type="term" value="P:box C/D sno(s)RNA 3'-end processing"/>
    <property type="evidence" value="ECO:0007669"/>
    <property type="project" value="TreeGrafter"/>
</dbReference>
<name>A0A642V8Q3_9ASCO</name>
<gene>
    <name evidence="2" type="ORF">TRICI_003524</name>
</gene>
<dbReference type="GO" id="GO:0003723">
    <property type="term" value="F:RNA binding"/>
    <property type="evidence" value="ECO:0007669"/>
    <property type="project" value="TreeGrafter"/>
</dbReference>
<feature type="domain" description="Swiss Army Knife RNA repair protein HAD" evidence="1">
    <location>
        <begin position="131"/>
        <end position="327"/>
    </location>
</feature>
<dbReference type="GO" id="GO:1990259">
    <property type="term" value="F:histone H2AQ104 methyltransferase activity"/>
    <property type="evidence" value="ECO:0007669"/>
    <property type="project" value="TreeGrafter"/>
</dbReference>
<proteinExistence type="predicted"/>
<evidence type="ECO:0000259" key="1">
    <source>
        <dbReference type="Pfam" id="PF10307"/>
    </source>
</evidence>
<organism evidence="2 3">
    <name type="scientific">Trichomonascus ciferrii</name>
    <dbReference type="NCBI Taxonomy" id="44093"/>
    <lineage>
        <taxon>Eukaryota</taxon>
        <taxon>Fungi</taxon>
        <taxon>Dikarya</taxon>
        <taxon>Ascomycota</taxon>
        <taxon>Saccharomycotina</taxon>
        <taxon>Dipodascomycetes</taxon>
        <taxon>Dipodascales</taxon>
        <taxon>Trichomonascaceae</taxon>
        <taxon>Trichomonascus</taxon>
        <taxon>Trichomonascus ciferrii complex</taxon>
    </lineage>
</organism>
<dbReference type="AlphaFoldDB" id="A0A642V8Q3"/>
<sequence length="502" mass="56520">MLDQQRMQSQMMATMQMFSPYANGAAAPAGFAMSPFPNPMFYPNAPFDYSQQRQQQGMYRMQPHNKANSNNAGGGKKSNHDVLMDNLHVKPKTNPIETWAIPGPESQVNAPDPAKIRNIHIYDFDNTLFRTPLPNPELLSTSAIGVLESLNGLHNGGWWADPRFLLGTGNGYEEEKQVAWKGWWNERVVQLAKMSWEDPDSLCILLSGRKSASFTDCISSIVEAKGLNFDAIVLRREDKSGAGESTLQFKNKIIVDLLKFYDQTNSITIYEDRPKQANGFRRTLKHLSSVIRPDLVYEVVEVYEPQTYLDPVVERDLLQDALKAHNEASSKGLLHKNTRNARVELVSDVVYSGYILDKINTRDLLKLLYESELIEPPNVPPTSNAVKFDGEAIVTNSKGKLPSNMANDLGKRVQWKVTHIGQHDSKIWAVQVAPVDESQQVITERKIPIIILAIKRKTNPNEVVQISEWTPLPDPITINTTIGEKTILKMNTFPRAKNNTKN</sequence>
<dbReference type="GO" id="GO:0031428">
    <property type="term" value="C:box C/D methylation guide snoRNP complex"/>
    <property type="evidence" value="ECO:0007669"/>
    <property type="project" value="TreeGrafter"/>
</dbReference>
<evidence type="ECO:0000313" key="2">
    <source>
        <dbReference type="EMBL" id="KAA8912354.1"/>
    </source>
</evidence>
<dbReference type="VEuPathDB" id="FungiDB:TRICI_003524"/>
<comment type="caution">
    <text evidence="2">The sequence shown here is derived from an EMBL/GenBank/DDBJ whole genome shotgun (WGS) entry which is preliminary data.</text>
</comment>
<dbReference type="Pfam" id="PF10307">
    <property type="entry name" value="HAD_SAK_1"/>
    <property type="match status" value="1"/>
</dbReference>
<dbReference type="GO" id="GO:0008649">
    <property type="term" value="F:rRNA methyltransferase activity"/>
    <property type="evidence" value="ECO:0007669"/>
    <property type="project" value="TreeGrafter"/>
</dbReference>
<dbReference type="Proteomes" id="UP000761534">
    <property type="component" value="Unassembled WGS sequence"/>
</dbReference>
<accession>A0A642V8Q3</accession>
<dbReference type="OrthoDB" id="5596992at2759"/>
<dbReference type="PANTHER" id="PTHR10335:SF23">
    <property type="entry name" value="OB FOLD-CONTAINING PROTEIN, NUCLEIC ACID BINDING"/>
    <property type="match status" value="1"/>
</dbReference>
<evidence type="ECO:0000313" key="3">
    <source>
        <dbReference type="Proteomes" id="UP000761534"/>
    </source>
</evidence>
<reference evidence="2" key="1">
    <citation type="journal article" date="2019" name="G3 (Bethesda)">
        <title>Genome Assemblies of Two Rare Opportunistic Yeast Pathogens: Diutina rugosa (syn. Candida rugosa) and Trichomonascus ciferrii (syn. Candida ciferrii).</title>
        <authorList>
            <person name="Mixao V."/>
            <person name="Saus E."/>
            <person name="Hansen A.P."/>
            <person name="Lass-Florl C."/>
            <person name="Gabaldon T."/>
        </authorList>
    </citation>
    <scope>NUCLEOTIDE SEQUENCE</scope>
    <source>
        <strain evidence="2">CBS 4856</strain>
    </source>
</reference>
<dbReference type="InterPro" id="IPR018812">
    <property type="entry name" value="SAK_HAD"/>
</dbReference>
<keyword evidence="3" id="KW-1185">Reference proteome</keyword>
<dbReference type="GO" id="GO:0032040">
    <property type="term" value="C:small-subunit processome"/>
    <property type="evidence" value="ECO:0007669"/>
    <property type="project" value="TreeGrafter"/>
</dbReference>
<dbReference type="PANTHER" id="PTHR10335">
    <property type="entry name" value="RRNA 2-O-METHYLTRANSFERASE FIBRILLARIN"/>
    <property type="match status" value="1"/>
</dbReference>
<protein>
    <recommendedName>
        <fullName evidence="1">Swiss Army Knife RNA repair protein HAD domain-containing protein</fullName>
    </recommendedName>
</protein>